<dbReference type="InterPro" id="IPR040111">
    <property type="entry name" value="ODAD4"/>
</dbReference>
<organism evidence="4 5">
    <name type="scientific">Bombus impatiens</name>
    <name type="common">Bumblebee</name>
    <dbReference type="NCBI Taxonomy" id="132113"/>
    <lineage>
        <taxon>Eukaryota</taxon>
        <taxon>Metazoa</taxon>
        <taxon>Ecdysozoa</taxon>
        <taxon>Arthropoda</taxon>
        <taxon>Hexapoda</taxon>
        <taxon>Insecta</taxon>
        <taxon>Pterygota</taxon>
        <taxon>Neoptera</taxon>
        <taxon>Endopterygota</taxon>
        <taxon>Hymenoptera</taxon>
        <taxon>Apocrita</taxon>
        <taxon>Aculeata</taxon>
        <taxon>Apoidea</taxon>
        <taxon>Anthophila</taxon>
        <taxon>Apidae</taxon>
        <taxon>Bombus</taxon>
        <taxon>Pyrobombus</taxon>
    </lineage>
</organism>
<comment type="subcellular location">
    <subcellularLocation>
        <location evidence="1">Cytoplasm</location>
        <location evidence="1">Cytoskeleton</location>
        <location evidence="1">Cilium axoneme</location>
    </subcellularLocation>
</comment>
<evidence type="ECO:0000256" key="1">
    <source>
        <dbReference type="ARBA" id="ARBA00004430"/>
    </source>
</evidence>
<reference evidence="5" key="1">
    <citation type="submission" date="2025-08" db="UniProtKB">
        <authorList>
            <consortium name="RefSeq"/>
        </authorList>
    </citation>
    <scope>IDENTIFICATION</scope>
</reference>
<dbReference type="GeneID" id="100748076"/>
<evidence type="ECO:0000313" key="5">
    <source>
        <dbReference type="RefSeq" id="XP_033180516.1"/>
    </source>
</evidence>
<dbReference type="SUPFAM" id="SSF48452">
    <property type="entry name" value="TPR-like"/>
    <property type="match status" value="1"/>
</dbReference>
<dbReference type="OrthoDB" id="10268002at2759"/>
<dbReference type="InterPro" id="IPR011990">
    <property type="entry name" value="TPR-like_helical_dom_sf"/>
</dbReference>
<dbReference type="RefSeq" id="XP_033180516.1">
    <property type="nucleotide sequence ID" value="XM_033324625.1"/>
</dbReference>
<evidence type="ECO:0000313" key="4">
    <source>
        <dbReference type="Proteomes" id="UP000515180"/>
    </source>
</evidence>
<keyword evidence="4" id="KW-1185">Reference proteome</keyword>
<evidence type="ECO:0000256" key="2">
    <source>
        <dbReference type="ARBA" id="ARBA00034139"/>
    </source>
</evidence>
<dbReference type="Pfam" id="PF13181">
    <property type="entry name" value="TPR_8"/>
    <property type="match status" value="1"/>
</dbReference>
<name>A0A6P8M4Z2_BOMIM</name>
<evidence type="ECO:0000256" key="3">
    <source>
        <dbReference type="ARBA" id="ARBA00034143"/>
    </source>
</evidence>
<dbReference type="AlphaFoldDB" id="A0A6P8M4Z2"/>
<dbReference type="Gene3D" id="1.25.40.10">
    <property type="entry name" value="Tetratricopeptide repeat domain"/>
    <property type="match status" value="1"/>
</dbReference>
<proteinExistence type="predicted"/>
<dbReference type="GO" id="GO:0005930">
    <property type="term" value="C:axoneme"/>
    <property type="evidence" value="ECO:0007669"/>
    <property type="project" value="UniProtKB-SubCell"/>
</dbReference>
<protein>
    <recommendedName>
        <fullName evidence="2">Outer dynein arm-docking complex subunit 4</fullName>
    </recommendedName>
    <alternativeName>
        <fullName evidence="3">Tetratricopeptide repeat protein 25</fullName>
    </alternativeName>
</protein>
<sequence>MAICSGDYESALVLYHRAANLYPRDSSHGVAARRTAATISSCNNPSKALRKVLPSSGERLTAALCPETAAIMANEQLKKSPEPMSIPEILSYFDSHKSYWKSLPSPRISNTQLTRSKMLFKQLNNLAETTLKNLEASFESGKVSITLKITQELLVISEGLHDPSRYQIAAYHYLSLIHVAMGRHDRAVCSVSRLIRLSKSTGDVVQICRSLVTLGKVHLSFGHLDAAAKAWEYLSKHLNKPIPVAWIKHEIGRCYLETGKYEKAMEMGFRCVEAATKAHSKKWMLNGRLLLGTHLWNSFFL</sequence>
<dbReference type="PANTHER" id="PTHR23040">
    <property type="match status" value="1"/>
</dbReference>
<dbReference type="Proteomes" id="UP000515180">
    <property type="component" value="Unplaced"/>
</dbReference>
<accession>A0A6P8M4Z2</accession>
<dbReference type="InterPro" id="IPR019734">
    <property type="entry name" value="TPR_rpt"/>
</dbReference>
<gene>
    <name evidence="5" type="primary">LOC100748076</name>
</gene>
<dbReference type="PANTHER" id="PTHR23040:SF2">
    <property type="entry name" value="OUTER DYNEIN ARM-DOCKING COMPLEX SUBUNIT 4"/>
    <property type="match status" value="1"/>
</dbReference>